<comment type="caution">
    <text evidence="4">The sequence shown here is derived from an EMBL/GenBank/DDBJ whole genome shotgun (WGS) entry which is preliminary data.</text>
</comment>
<dbReference type="InterPro" id="IPR036291">
    <property type="entry name" value="NAD(P)-bd_dom_sf"/>
</dbReference>
<dbReference type="PRINTS" id="PR00081">
    <property type="entry name" value="GDHRDH"/>
</dbReference>
<evidence type="ECO:0000313" key="5">
    <source>
        <dbReference type="Proteomes" id="UP000231962"/>
    </source>
</evidence>
<name>A0A2M9ZIJ3_9LEPT</name>
<accession>A0A2M9ZIJ3</accession>
<evidence type="ECO:0000313" key="4">
    <source>
        <dbReference type="EMBL" id="PJZ71831.1"/>
    </source>
</evidence>
<gene>
    <name evidence="3" type="ORF">CH360_16720</name>
    <name evidence="4" type="ORF">CH373_17435</name>
</gene>
<evidence type="ECO:0000313" key="3">
    <source>
        <dbReference type="EMBL" id="PJZ68343.1"/>
    </source>
</evidence>
<proteinExistence type="inferred from homology"/>
<dbReference type="GO" id="GO:0016020">
    <property type="term" value="C:membrane"/>
    <property type="evidence" value="ECO:0007669"/>
    <property type="project" value="TreeGrafter"/>
</dbReference>
<organism evidence="4 6">
    <name type="scientific">Leptospira perolatii</name>
    <dbReference type="NCBI Taxonomy" id="2023191"/>
    <lineage>
        <taxon>Bacteria</taxon>
        <taxon>Pseudomonadati</taxon>
        <taxon>Spirochaetota</taxon>
        <taxon>Spirochaetia</taxon>
        <taxon>Leptospirales</taxon>
        <taxon>Leptospiraceae</taxon>
        <taxon>Leptospira</taxon>
    </lineage>
</organism>
<dbReference type="RefSeq" id="WP_100715225.1">
    <property type="nucleotide sequence ID" value="NZ_NPDY01000025.1"/>
</dbReference>
<reference evidence="5 6" key="1">
    <citation type="submission" date="2017-07" db="EMBL/GenBank/DDBJ databases">
        <title>Leptospira spp. isolated from tropical soils.</title>
        <authorList>
            <person name="Thibeaux R."/>
            <person name="Iraola G."/>
            <person name="Ferres I."/>
            <person name="Bierque E."/>
            <person name="Girault D."/>
            <person name="Soupe-Gilbert M.-E."/>
            <person name="Picardeau M."/>
            <person name="Goarant C."/>
        </authorList>
    </citation>
    <scope>NUCLEOTIDE SEQUENCE [LARGE SCALE GENOMIC DNA]</scope>
    <source>
        <strain evidence="4 6">FH1-B-B1</strain>
        <strain evidence="3 5">FH1-B-C1</strain>
    </source>
</reference>
<dbReference type="PANTHER" id="PTHR44196:SF2">
    <property type="entry name" value="SHORT-CHAIN DEHYDROGENASE-RELATED"/>
    <property type="match status" value="1"/>
</dbReference>
<evidence type="ECO:0000256" key="1">
    <source>
        <dbReference type="ARBA" id="ARBA00006484"/>
    </source>
</evidence>
<dbReference type="PIRSF" id="PIRSF000126">
    <property type="entry name" value="11-beta-HSD1"/>
    <property type="match status" value="1"/>
</dbReference>
<dbReference type="Proteomes" id="UP000231962">
    <property type="component" value="Unassembled WGS sequence"/>
</dbReference>
<dbReference type="Proteomes" id="UP000231990">
    <property type="component" value="Unassembled WGS sequence"/>
</dbReference>
<keyword evidence="2" id="KW-0560">Oxidoreductase</keyword>
<dbReference type="PANTHER" id="PTHR44196">
    <property type="entry name" value="DEHYDROGENASE/REDUCTASE SDR FAMILY MEMBER 7B"/>
    <property type="match status" value="1"/>
</dbReference>
<dbReference type="Gene3D" id="3.40.50.720">
    <property type="entry name" value="NAD(P)-binding Rossmann-like Domain"/>
    <property type="match status" value="1"/>
</dbReference>
<dbReference type="InterPro" id="IPR002347">
    <property type="entry name" value="SDR_fam"/>
</dbReference>
<dbReference type="Pfam" id="PF00106">
    <property type="entry name" value="adh_short"/>
    <property type="match status" value="1"/>
</dbReference>
<dbReference type="GO" id="GO:0016491">
    <property type="term" value="F:oxidoreductase activity"/>
    <property type="evidence" value="ECO:0007669"/>
    <property type="project" value="UniProtKB-KW"/>
</dbReference>
<dbReference type="SUPFAM" id="SSF51735">
    <property type="entry name" value="NAD(P)-binding Rossmann-fold domains"/>
    <property type="match status" value="1"/>
</dbReference>
<protein>
    <submittedName>
        <fullName evidence="4">Oxidoreductase</fullName>
    </submittedName>
</protein>
<dbReference type="EMBL" id="NPDZ01000018">
    <property type="protein sequence ID" value="PJZ71831.1"/>
    <property type="molecule type" value="Genomic_DNA"/>
</dbReference>
<comment type="similarity">
    <text evidence="1">Belongs to the short-chain dehydrogenases/reductases (SDR) family.</text>
</comment>
<dbReference type="AlphaFoldDB" id="A0A2M9ZIJ3"/>
<keyword evidence="5" id="KW-1185">Reference proteome</keyword>
<sequence length="264" mass="28345">MKQKNWQDRFGGAALITGASTGLGETFADRLGAKGMDLVLVARRKPELEMVAEAIRKKYGVKVETLVQDLKEADSADQILAKVKGLGISIGLLVNNAGFGTYGRFDELAPYSEAEMVDVNCRAPVALTSRFLPDMVSRKKGGIIFLASVAAYQPTPFFATYGATKGFNLLFGEALWAELRGTGVEVISLSPGYTKTSFQERAGVHSPNAIAGWSKPEDVVDKCLDKLGKTPSTIPGFLNQLVAQSMRITPRPLAALIAYGVSKP</sequence>
<dbReference type="EMBL" id="NPDY01000025">
    <property type="protein sequence ID" value="PJZ68343.1"/>
    <property type="molecule type" value="Genomic_DNA"/>
</dbReference>
<dbReference type="OrthoDB" id="9808814at2"/>
<evidence type="ECO:0000313" key="6">
    <source>
        <dbReference type="Proteomes" id="UP000231990"/>
    </source>
</evidence>
<evidence type="ECO:0000256" key="2">
    <source>
        <dbReference type="ARBA" id="ARBA00023002"/>
    </source>
</evidence>